<feature type="transmembrane region" description="Helical" evidence="7">
    <location>
        <begin position="374"/>
        <end position="392"/>
    </location>
</feature>
<dbReference type="CDD" id="cd17341">
    <property type="entry name" value="MFS_NRT2_like"/>
    <property type="match status" value="1"/>
</dbReference>
<feature type="transmembrane region" description="Helical" evidence="7">
    <location>
        <begin position="281"/>
        <end position="303"/>
    </location>
</feature>
<dbReference type="AlphaFoldDB" id="A0A2I2MFU3"/>
<dbReference type="GO" id="GO:0042128">
    <property type="term" value="P:nitrate assimilation"/>
    <property type="evidence" value="ECO:0007669"/>
    <property type="project" value="UniProtKB-KW"/>
</dbReference>
<dbReference type="EMBL" id="LT966316">
    <property type="protein sequence ID" value="SOU92574.1"/>
    <property type="molecule type" value="Genomic_DNA"/>
</dbReference>
<comment type="similarity">
    <text evidence="2">Belongs to the major facilitator superfamily. Nitrate/nitrite porter (TC 2.A.1.8) family.</text>
</comment>
<dbReference type="Pfam" id="PF07690">
    <property type="entry name" value="MFS_1"/>
    <property type="match status" value="1"/>
</dbReference>
<organism evidence="9">
    <name type="scientific">Leptospirillum ferriphilum</name>
    <dbReference type="NCBI Taxonomy" id="178606"/>
    <lineage>
        <taxon>Bacteria</taxon>
        <taxon>Pseudomonadati</taxon>
        <taxon>Nitrospirota</taxon>
        <taxon>Nitrospiria</taxon>
        <taxon>Nitrospirales</taxon>
        <taxon>Nitrospiraceae</taxon>
        <taxon>Leptospirillum</taxon>
    </lineage>
</organism>
<feature type="transmembrane region" description="Helical" evidence="7">
    <location>
        <begin position="21"/>
        <end position="45"/>
    </location>
</feature>
<feature type="transmembrane region" description="Helical" evidence="7">
    <location>
        <begin position="219"/>
        <end position="244"/>
    </location>
</feature>
<dbReference type="PROSITE" id="PS50850">
    <property type="entry name" value="MFS"/>
    <property type="match status" value="1"/>
</dbReference>
<dbReference type="InterPro" id="IPR020846">
    <property type="entry name" value="MFS_dom"/>
</dbReference>
<evidence type="ECO:0000313" key="9">
    <source>
        <dbReference type="EMBL" id="SOU92574.1"/>
    </source>
</evidence>
<evidence type="ECO:0000256" key="2">
    <source>
        <dbReference type="ARBA" id="ARBA00008432"/>
    </source>
</evidence>
<keyword evidence="3 7" id="KW-0812">Transmembrane</keyword>
<dbReference type="RefSeq" id="WP_099590501.1">
    <property type="nucleotide sequence ID" value="NZ_OBMB01000001.1"/>
</dbReference>
<feature type="transmembrane region" description="Helical" evidence="7">
    <location>
        <begin position="57"/>
        <end position="74"/>
    </location>
</feature>
<feature type="transmembrane region" description="Helical" evidence="7">
    <location>
        <begin position="111"/>
        <end position="132"/>
    </location>
</feature>
<dbReference type="OrthoDB" id="9773404at2"/>
<proteinExistence type="inferred from homology"/>
<sequence length="432" mass="45475">MKTADGTTVIHSLRAGHPKTLFSAFVYFDVSFMIWMLIGALGVLIAQDLHLTPFQKGVLVAIPLLGGAVFRIVLGLLSDHFGPRKVGLACLFLTLVPLGWGWLGGKTFPQMLAIGLLLGIAGASFAVALPLVSRWYPPESQGIALGIAGAGNSGTLFAIFLAPTLAVTYGFGWHGVFGLAILPVLLVWILFAVLSKESPGSPAPQGVRPYLELLGNHDLWWFCFFYSITFGGFVGLTSSLGILYHDHYGTSALTAGKLTAVGTLAGSFFRPVGGYLSDRFGGFRVLSLLFLLSSFVFVLFGGLLPPLSLAIPLVAVGVLALGMSNGAVFQLVPQRFPARIGIVSGIVGAAGGLGGFCFSVFLGAFRGFFHTDGAGFVLLGSIALLGAGGIAFKKKSWQSWAAPLQELPERVPDIPDGSRSGRRVPMEVVFGG</sequence>
<evidence type="ECO:0000256" key="4">
    <source>
        <dbReference type="ARBA" id="ARBA00022989"/>
    </source>
</evidence>
<evidence type="ECO:0000256" key="1">
    <source>
        <dbReference type="ARBA" id="ARBA00004141"/>
    </source>
</evidence>
<dbReference type="InterPro" id="IPR011701">
    <property type="entry name" value="MFS"/>
</dbReference>
<feature type="transmembrane region" description="Helical" evidence="7">
    <location>
        <begin position="144"/>
        <end position="165"/>
    </location>
</feature>
<feature type="transmembrane region" description="Helical" evidence="7">
    <location>
        <begin position="309"/>
        <end position="328"/>
    </location>
</feature>
<evidence type="ECO:0000256" key="5">
    <source>
        <dbReference type="ARBA" id="ARBA00023063"/>
    </source>
</evidence>
<keyword evidence="6 7" id="KW-0472">Membrane</keyword>
<feature type="transmembrane region" description="Helical" evidence="7">
    <location>
        <begin position="86"/>
        <end position="105"/>
    </location>
</feature>
<dbReference type="SUPFAM" id="SSF103473">
    <property type="entry name" value="MFS general substrate transporter"/>
    <property type="match status" value="1"/>
</dbReference>
<dbReference type="InterPro" id="IPR044772">
    <property type="entry name" value="NO3_transporter"/>
</dbReference>
<feature type="transmembrane region" description="Helical" evidence="7">
    <location>
        <begin position="171"/>
        <end position="194"/>
    </location>
</feature>
<feature type="domain" description="Major facilitator superfamily (MFS) profile" evidence="8">
    <location>
        <begin position="19"/>
        <end position="398"/>
    </location>
</feature>
<dbReference type="InterPro" id="IPR036259">
    <property type="entry name" value="MFS_trans_sf"/>
</dbReference>
<dbReference type="Gene3D" id="1.20.1250.20">
    <property type="entry name" value="MFS general substrate transporter like domains"/>
    <property type="match status" value="1"/>
</dbReference>
<evidence type="ECO:0000259" key="8">
    <source>
        <dbReference type="PROSITE" id="PS50850"/>
    </source>
</evidence>
<reference evidence="9" key="1">
    <citation type="submission" date="2017-12" db="EMBL/GenBank/DDBJ databases">
        <authorList>
            <consortium name="SysMetEx"/>
        </authorList>
    </citation>
    <scope>NUCLEOTIDE SEQUENCE</scope>
    <source>
        <strain evidence="9">Pb_238</strain>
    </source>
</reference>
<feature type="transmembrane region" description="Helical" evidence="7">
    <location>
        <begin position="250"/>
        <end position="269"/>
    </location>
</feature>
<keyword evidence="5" id="KW-0534">Nitrate assimilation</keyword>
<evidence type="ECO:0000256" key="6">
    <source>
        <dbReference type="ARBA" id="ARBA00023136"/>
    </source>
</evidence>
<keyword evidence="4 7" id="KW-1133">Transmembrane helix</keyword>
<protein>
    <submittedName>
        <fullName evidence="9">MFS transporter, NNP family, nitrate/nitrite transporter</fullName>
    </submittedName>
</protein>
<gene>
    <name evidence="9" type="primary">nasA</name>
    <name evidence="9" type="ORF">LFTS_01201</name>
</gene>
<accession>A0A2I2MFU3</accession>
<dbReference type="PANTHER" id="PTHR23515">
    <property type="entry name" value="HIGH-AFFINITY NITRATE TRANSPORTER 2.3"/>
    <property type="match status" value="1"/>
</dbReference>
<name>A0A2I2MFU3_9BACT</name>
<feature type="transmembrane region" description="Helical" evidence="7">
    <location>
        <begin position="340"/>
        <end position="362"/>
    </location>
</feature>
<comment type="subcellular location">
    <subcellularLocation>
        <location evidence="1">Membrane</location>
        <topology evidence="1">Multi-pass membrane protein</topology>
    </subcellularLocation>
</comment>
<evidence type="ECO:0000256" key="3">
    <source>
        <dbReference type="ARBA" id="ARBA00022692"/>
    </source>
</evidence>
<dbReference type="GO" id="GO:0016020">
    <property type="term" value="C:membrane"/>
    <property type="evidence" value="ECO:0007669"/>
    <property type="project" value="UniProtKB-SubCell"/>
</dbReference>
<evidence type="ECO:0000256" key="7">
    <source>
        <dbReference type="SAM" id="Phobius"/>
    </source>
</evidence>
<dbReference type="GO" id="GO:0015112">
    <property type="term" value="F:nitrate transmembrane transporter activity"/>
    <property type="evidence" value="ECO:0007669"/>
    <property type="project" value="InterPro"/>
</dbReference>